<keyword evidence="2" id="KW-1185">Reference proteome</keyword>
<dbReference type="Proteomes" id="UP000799536">
    <property type="component" value="Unassembled WGS sequence"/>
</dbReference>
<reference evidence="1" key="1">
    <citation type="journal article" date="2020" name="Stud. Mycol.">
        <title>101 Dothideomycetes genomes: a test case for predicting lifestyles and emergence of pathogens.</title>
        <authorList>
            <person name="Haridas S."/>
            <person name="Albert R."/>
            <person name="Binder M."/>
            <person name="Bloem J."/>
            <person name="Labutti K."/>
            <person name="Salamov A."/>
            <person name="Andreopoulos B."/>
            <person name="Baker S."/>
            <person name="Barry K."/>
            <person name="Bills G."/>
            <person name="Bluhm B."/>
            <person name="Cannon C."/>
            <person name="Castanera R."/>
            <person name="Culley D."/>
            <person name="Daum C."/>
            <person name="Ezra D."/>
            <person name="Gonzalez J."/>
            <person name="Henrissat B."/>
            <person name="Kuo A."/>
            <person name="Liang C."/>
            <person name="Lipzen A."/>
            <person name="Lutzoni F."/>
            <person name="Magnuson J."/>
            <person name="Mondo S."/>
            <person name="Nolan M."/>
            <person name="Ohm R."/>
            <person name="Pangilinan J."/>
            <person name="Park H.-J."/>
            <person name="Ramirez L."/>
            <person name="Alfaro M."/>
            <person name="Sun H."/>
            <person name="Tritt A."/>
            <person name="Yoshinaga Y."/>
            <person name="Zwiers L.-H."/>
            <person name="Turgeon B."/>
            <person name="Goodwin S."/>
            <person name="Spatafora J."/>
            <person name="Crous P."/>
            <person name="Grigoriev I."/>
        </authorList>
    </citation>
    <scope>NUCLEOTIDE SEQUENCE</scope>
    <source>
        <strain evidence="1">ATCC 74209</strain>
    </source>
</reference>
<protein>
    <submittedName>
        <fullName evidence="1">Uncharacterized protein</fullName>
    </submittedName>
</protein>
<dbReference type="EMBL" id="ML993896">
    <property type="protein sequence ID" value="KAF2203666.1"/>
    <property type="molecule type" value="Genomic_DNA"/>
</dbReference>
<evidence type="ECO:0000313" key="2">
    <source>
        <dbReference type="Proteomes" id="UP000799536"/>
    </source>
</evidence>
<organism evidence="1 2">
    <name type="scientific">Delitschia confertaspora ATCC 74209</name>
    <dbReference type="NCBI Taxonomy" id="1513339"/>
    <lineage>
        <taxon>Eukaryota</taxon>
        <taxon>Fungi</taxon>
        <taxon>Dikarya</taxon>
        <taxon>Ascomycota</taxon>
        <taxon>Pezizomycotina</taxon>
        <taxon>Dothideomycetes</taxon>
        <taxon>Pleosporomycetidae</taxon>
        <taxon>Pleosporales</taxon>
        <taxon>Delitschiaceae</taxon>
        <taxon>Delitschia</taxon>
    </lineage>
</organism>
<comment type="caution">
    <text evidence="1">The sequence shown here is derived from an EMBL/GenBank/DDBJ whole genome shotgun (WGS) entry which is preliminary data.</text>
</comment>
<proteinExistence type="predicted"/>
<accession>A0A9P4JSN6</accession>
<dbReference type="AlphaFoldDB" id="A0A9P4JSN6"/>
<name>A0A9P4JSN6_9PLEO</name>
<sequence length="187" mass="20984">MESHSSITTVAPLTSLPQKSHQAVQEFARAPKSSLLLCLGKSQMSNLKPGRNPLYMIGNGLISYFKQKDSVFLFALALLHYTSHFTGELLRLHNFLHFLHLLVNDLVLASSRSSEGLLLRRRTLIKPSSSVSAPLVTSSPCLRCLHRTTGNQVTTSFRPSFSSQLNNSLYRMEIGIYRSVVFNHVRR</sequence>
<gene>
    <name evidence="1" type="ORF">GQ43DRAFT_249094</name>
</gene>
<evidence type="ECO:0000313" key="1">
    <source>
        <dbReference type="EMBL" id="KAF2203666.1"/>
    </source>
</evidence>